<dbReference type="Proteomes" id="UP000032068">
    <property type="component" value="Unassembled WGS sequence"/>
</dbReference>
<name>A0A0D0KRU5_9PSED</name>
<dbReference type="InterPro" id="IPR006144">
    <property type="entry name" value="Secretion_HlyD_CS"/>
</dbReference>
<keyword evidence="7" id="KW-0175">Coiled coil</keyword>
<sequence length="413" mass="45487">MPNTTPAASRTAVSVNEKPSRKPDSQHVDGFGLVEKSLPSSSRLVWLVATLLLVFLSWAWYFELDEVSTGSGKVIASSKEQVIKSLEGGVIAALPVQEGDIVERGQVLAQLDRTRIESAVAESASRSRAAQAAAARLSAEVNDTQLQFPEDVLEEPGLVQAETALYESRRKGLNESLSGLNEAMRLIRSELKMTEPLVARGAASAVEVLRLKRQLNELQNKHTDTRAQYLVRAHEELAKANAEIEAQQAVTRGRNDSLTRLTLTSPVRGVIKDIEISTLGGVIPPNGQVMRIVPLNERLQVEARISPRDIAYIHPGQEATVKISAYDYSIYGALSGRVGLISPDTIQDDVHRDQYYYRVYIMTESDSLQNKNGEKLPIVPGMIATVDIHTGQKTILSYLIKPFNKGREALRER</sequence>
<evidence type="ECO:0000256" key="2">
    <source>
        <dbReference type="ARBA" id="ARBA00009477"/>
    </source>
</evidence>
<keyword evidence="4 9" id="KW-0812">Transmembrane</keyword>
<keyword evidence="6 9" id="KW-0472">Membrane</keyword>
<evidence type="ECO:0000256" key="8">
    <source>
        <dbReference type="SAM" id="MobiDB-lite"/>
    </source>
</evidence>
<keyword evidence="3" id="KW-0813">Transport</keyword>
<dbReference type="Gene3D" id="2.40.50.100">
    <property type="match status" value="1"/>
</dbReference>
<accession>A0A0D0KRU5</accession>
<protein>
    <submittedName>
        <fullName evidence="11">Secretion protein HlyD</fullName>
    </submittedName>
</protein>
<evidence type="ECO:0000256" key="4">
    <source>
        <dbReference type="ARBA" id="ARBA00022692"/>
    </source>
</evidence>
<dbReference type="GO" id="GO:0009306">
    <property type="term" value="P:protein secretion"/>
    <property type="evidence" value="ECO:0007669"/>
    <property type="project" value="InterPro"/>
</dbReference>
<comment type="caution">
    <text evidence="11">The sequence shown here is derived from an EMBL/GenBank/DDBJ whole genome shotgun (WGS) entry which is preliminary data.</text>
</comment>
<feature type="domain" description="AprE-like beta-barrel" evidence="10">
    <location>
        <begin position="299"/>
        <end position="391"/>
    </location>
</feature>
<dbReference type="PRINTS" id="PR01490">
    <property type="entry name" value="RTXTOXIND"/>
</dbReference>
<comment type="subcellular location">
    <subcellularLocation>
        <location evidence="1">Membrane</location>
        <topology evidence="1">Single-pass membrane protein</topology>
    </subcellularLocation>
</comment>
<organism evidence="11 12">
    <name type="scientific">Pseudomonas fulva</name>
    <dbReference type="NCBI Taxonomy" id="47880"/>
    <lineage>
        <taxon>Bacteria</taxon>
        <taxon>Pseudomonadati</taxon>
        <taxon>Pseudomonadota</taxon>
        <taxon>Gammaproteobacteria</taxon>
        <taxon>Pseudomonadales</taxon>
        <taxon>Pseudomonadaceae</taxon>
        <taxon>Pseudomonas</taxon>
    </lineage>
</organism>
<evidence type="ECO:0000256" key="6">
    <source>
        <dbReference type="ARBA" id="ARBA00023136"/>
    </source>
</evidence>
<dbReference type="InterPro" id="IPR050739">
    <property type="entry name" value="MFP"/>
</dbReference>
<feature type="compositionally biased region" description="Polar residues" evidence="8">
    <location>
        <begin position="1"/>
        <end position="14"/>
    </location>
</feature>
<comment type="similarity">
    <text evidence="2">Belongs to the membrane fusion protein (MFP) (TC 8.A.1) family.</text>
</comment>
<feature type="transmembrane region" description="Helical" evidence="9">
    <location>
        <begin position="44"/>
        <end position="62"/>
    </location>
</feature>
<evidence type="ECO:0000256" key="9">
    <source>
        <dbReference type="SAM" id="Phobius"/>
    </source>
</evidence>
<evidence type="ECO:0000256" key="3">
    <source>
        <dbReference type="ARBA" id="ARBA00022448"/>
    </source>
</evidence>
<evidence type="ECO:0000313" key="11">
    <source>
        <dbReference type="EMBL" id="KIQ02531.1"/>
    </source>
</evidence>
<dbReference type="PANTHER" id="PTHR30386">
    <property type="entry name" value="MEMBRANE FUSION SUBUNIT OF EMRAB-TOLC MULTIDRUG EFFLUX PUMP"/>
    <property type="match status" value="1"/>
</dbReference>
<keyword evidence="5 9" id="KW-1133">Transmembrane helix</keyword>
<gene>
    <name evidence="11" type="ORF">RU08_06805</name>
</gene>
<dbReference type="PANTHER" id="PTHR30386:SF26">
    <property type="entry name" value="TRANSPORT PROTEIN COMB"/>
    <property type="match status" value="1"/>
</dbReference>
<evidence type="ECO:0000259" key="10">
    <source>
        <dbReference type="Pfam" id="PF26002"/>
    </source>
</evidence>
<proteinExistence type="inferred from homology"/>
<evidence type="ECO:0000256" key="1">
    <source>
        <dbReference type="ARBA" id="ARBA00004167"/>
    </source>
</evidence>
<dbReference type="OrthoDB" id="9775513at2"/>
<evidence type="ECO:0000256" key="5">
    <source>
        <dbReference type="ARBA" id="ARBA00022989"/>
    </source>
</evidence>
<dbReference type="GO" id="GO:0016020">
    <property type="term" value="C:membrane"/>
    <property type="evidence" value="ECO:0007669"/>
    <property type="project" value="UniProtKB-SubCell"/>
</dbReference>
<dbReference type="Pfam" id="PF26002">
    <property type="entry name" value="Beta-barrel_AprE"/>
    <property type="match status" value="1"/>
</dbReference>
<feature type="coiled-coil region" evidence="7">
    <location>
        <begin position="208"/>
        <end position="250"/>
    </location>
</feature>
<dbReference type="EMBL" id="JXQW01000015">
    <property type="protein sequence ID" value="KIQ02531.1"/>
    <property type="molecule type" value="Genomic_DNA"/>
</dbReference>
<evidence type="ECO:0000256" key="7">
    <source>
        <dbReference type="SAM" id="Coils"/>
    </source>
</evidence>
<evidence type="ECO:0000313" key="12">
    <source>
        <dbReference type="Proteomes" id="UP000032068"/>
    </source>
</evidence>
<dbReference type="InterPro" id="IPR058982">
    <property type="entry name" value="Beta-barrel_AprE"/>
</dbReference>
<dbReference type="PROSITE" id="PS00543">
    <property type="entry name" value="HLYD_FAMILY"/>
    <property type="match status" value="1"/>
</dbReference>
<dbReference type="AlphaFoldDB" id="A0A0D0KRU5"/>
<dbReference type="Gene3D" id="2.40.30.170">
    <property type="match status" value="1"/>
</dbReference>
<reference evidence="11 12" key="1">
    <citation type="submission" date="2014-12" db="EMBL/GenBank/DDBJ databases">
        <title>16Stimator: statistical estimation of ribosomal gene copy numbers from draft genome assemblies.</title>
        <authorList>
            <person name="Perisin M.A."/>
            <person name="Vetter M."/>
            <person name="Gilbert J.A."/>
            <person name="Bergelson J."/>
        </authorList>
    </citation>
    <scope>NUCLEOTIDE SEQUENCE [LARGE SCALE GENOMIC DNA]</scope>
    <source>
        <strain evidence="11 12">MEJ086</strain>
    </source>
</reference>
<feature type="region of interest" description="Disordered" evidence="8">
    <location>
        <begin position="1"/>
        <end position="26"/>
    </location>
</feature>